<dbReference type="Proteomes" id="UP001302429">
    <property type="component" value="Chromosome"/>
</dbReference>
<evidence type="ECO:0000256" key="5">
    <source>
        <dbReference type="NCBIfam" id="TIGR00112"/>
    </source>
</evidence>
<gene>
    <name evidence="4 10" type="primary">proC</name>
    <name evidence="10" type="ORF">RB602_05200</name>
</gene>
<dbReference type="InterPro" id="IPR008927">
    <property type="entry name" value="6-PGluconate_DH-like_C_sf"/>
</dbReference>
<keyword evidence="11" id="KW-1185">Reference proteome</keyword>
<dbReference type="InterPro" id="IPR000304">
    <property type="entry name" value="Pyrroline-COOH_reductase"/>
</dbReference>
<evidence type="ECO:0000256" key="3">
    <source>
        <dbReference type="ARBA" id="ARBA00023002"/>
    </source>
</evidence>
<dbReference type="PROSITE" id="PS00521">
    <property type="entry name" value="P5CR"/>
    <property type="match status" value="1"/>
</dbReference>
<comment type="catalytic activity">
    <reaction evidence="4 7">
        <text>L-proline + NADP(+) = (S)-1-pyrroline-5-carboxylate + NADPH + 2 H(+)</text>
        <dbReference type="Rhea" id="RHEA:14109"/>
        <dbReference type="ChEBI" id="CHEBI:15378"/>
        <dbReference type="ChEBI" id="CHEBI:17388"/>
        <dbReference type="ChEBI" id="CHEBI:57783"/>
        <dbReference type="ChEBI" id="CHEBI:58349"/>
        <dbReference type="ChEBI" id="CHEBI:60039"/>
        <dbReference type="EC" id="1.5.1.2"/>
    </reaction>
</comment>
<dbReference type="Gene3D" id="1.10.3730.10">
    <property type="entry name" value="ProC C-terminal domain-like"/>
    <property type="match status" value="1"/>
</dbReference>
<comment type="subcellular location">
    <subcellularLocation>
        <location evidence="4">Cytoplasm</location>
    </subcellularLocation>
</comment>
<dbReference type="AlphaFoldDB" id="A0AA97I2D3"/>
<dbReference type="InterPro" id="IPR029036">
    <property type="entry name" value="P5CR_dimer"/>
</dbReference>
<dbReference type="FunFam" id="1.10.3730.10:FF:000001">
    <property type="entry name" value="Pyrroline-5-carboxylate reductase"/>
    <property type="match status" value="1"/>
</dbReference>
<keyword evidence="2 4" id="KW-0521">NADP</keyword>
<feature type="binding site" evidence="6">
    <location>
        <begin position="14"/>
        <end position="19"/>
    </location>
    <ligand>
        <name>NADP(+)</name>
        <dbReference type="ChEBI" id="CHEBI:58349"/>
    </ligand>
</feature>
<dbReference type="GO" id="GO:0004735">
    <property type="term" value="F:pyrroline-5-carboxylate reductase activity"/>
    <property type="evidence" value="ECO:0007669"/>
    <property type="project" value="UniProtKB-UniRule"/>
</dbReference>
<reference evidence="10 11" key="1">
    <citation type="submission" date="2023-10" db="EMBL/GenBank/DDBJ databases">
        <title>Complete genome sequence of a Sphingomonadaceae bacterium.</title>
        <authorList>
            <person name="Yan C."/>
        </authorList>
    </citation>
    <scope>NUCLEOTIDE SEQUENCE [LARGE SCALE GENOMIC DNA]</scope>
    <source>
        <strain evidence="10 11">SCSIO 66989</strain>
    </source>
</reference>
<dbReference type="PANTHER" id="PTHR11645:SF0">
    <property type="entry name" value="PYRROLINE-5-CARBOXYLATE REDUCTASE 3"/>
    <property type="match status" value="1"/>
</dbReference>
<feature type="domain" description="Pyrroline-5-carboxylate reductase dimerisation" evidence="9">
    <location>
        <begin position="163"/>
        <end position="268"/>
    </location>
</feature>
<keyword evidence="4" id="KW-0963">Cytoplasm</keyword>
<dbReference type="HAMAP" id="MF_01925">
    <property type="entry name" value="P5C_reductase"/>
    <property type="match status" value="1"/>
</dbReference>
<proteinExistence type="inferred from homology"/>
<dbReference type="SUPFAM" id="SSF51735">
    <property type="entry name" value="NAD(P)-binding Rossmann-fold domains"/>
    <property type="match status" value="1"/>
</dbReference>
<evidence type="ECO:0000313" key="11">
    <source>
        <dbReference type="Proteomes" id="UP001302429"/>
    </source>
</evidence>
<comment type="function">
    <text evidence="4">Catalyzes the reduction of 1-pyrroline-5-carboxylate (PCA) to L-proline.</text>
</comment>
<dbReference type="PIRSF" id="PIRSF000193">
    <property type="entry name" value="Pyrrol-5-carb_rd"/>
    <property type="match status" value="1"/>
</dbReference>
<comment type="catalytic activity">
    <reaction evidence="4">
        <text>L-proline + NAD(+) = (S)-1-pyrroline-5-carboxylate + NADH + 2 H(+)</text>
        <dbReference type="Rhea" id="RHEA:14105"/>
        <dbReference type="ChEBI" id="CHEBI:15378"/>
        <dbReference type="ChEBI" id="CHEBI:17388"/>
        <dbReference type="ChEBI" id="CHEBI:57540"/>
        <dbReference type="ChEBI" id="CHEBI:57945"/>
        <dbReference type="ChEBI" id="CHEBI:60039"/>
        <dbReference type="EC" id="1.5.1.2"/>
    </reaction>
</comment>
<evidence type="ECO:0000259" key="9">
    <source>
        <dbReference type="Pfam" id="PF14748"/>
    </source>
</evidence>
<dbReference type="GO" id="GO:0005737">
    <property type="term" value="C:cytoplasm"/>
    <property type="evidence" value="ECO:0007669"/>
    <property type="project" value="UniProtKB-SubCell"/>
</dbReference>
<evidence type="ECO:0000256" key="6">
    <source>
        <dbReference type="PIRSR" id="PIRSR000193-1"/>
    </source>
</evidence>
<feature type="domain" description="Pyrroline-5-carboxylate reductase catalytic N-terminal" evidence="8">
    <location>
        <begin position="11"/>
        <end position="45"/>
    </location>
</feature>
<comment type="pathway">
    <text evidence="4 7">Amino-acid biosynthesis; L-proline biosynthesis; L-proline from L-glutamate 5-semialdehyde: step 1/1.</text>
</comment>
<protein>
    <recommendedName>
        <fullName evidence="4 5">Pyrroline-5-carboxylate reductase</fullName>
        <shortName evidence="4">P5C reductase</shortName>
        <shortName evidence="4">P5CR</shortName>
        <ecNumber evidence="4 5">1.5.1.2</ecNumber>
    </recommendedName>
    <alternativeName>
        <fullName evidence="4">PCA reductase</fullName>
    </alternativeName>
</protein>
<dbReference type="PANTHER" id="PTHR11645">
    <property type="entry name" value="PYRROLINE-5-CARBOXYLATE REDUCTASE"/>
    <property type="match status" value="1"/>
</dbReference>
<evidence type="ECO:0000256" key="1">
    <source>
        <dbReference type="ARBA" id="ARBA00005525"/>
    </source>
</evidence>
<dbReference type="InterPro" id="IPR053790">
    <property type="entry name" value="P5CR-like_CS"/>
</dbReference>
<keyword evidence="4 7" id="KW-0028">Amino-acid biosynthesis</keyword>
<name>A0AA97I2D3_9SPHN</name>
<dbReference type="GO" id="GO:0055129">
    <property type="term" value="P:L-proline biosynthetic process"/>
    <property type="evidence" value="ECO:0007669"/>
    <property type="project" value="UniProtKB-UniRule"/>
</dbReference>
<sequence>MPDRIEFPKSIGFIGCGNMAGAMLSGWLDAGLPKDRVTIISPNSKTGPGDIAVERNWPEGRPLPEWLVLGVKPQKLAEVADWVRPLVRPDTVVMSILAGVTHGSLKARFPEAKAIVRVMPNMAVSIGKSVSTGYMPQGSDADIQAQTTALMEQLGQFYWLDSESDMHAATALAGSGPAFLFRFIDALSKGAEANGIAPEQARQMALAMVEGAAQLAAMSEFDPGTLADKVASPGGVTRAGLNVLDQDEALAQLLTETLRAATERDAEMAQEFS</sequence>
<dbReference type="NCBIfam" id="TIGR00112">
    <property type="entry name" value="proC"/>
    <property type="match status" value="1"/>
</dbReference>
<evidence type="ECO:0000256" key="7">
    <source>
        <dbReference type="RuleBase" id="RU003903"/>
    </source>
</evidence>
<dbReference type="InterPro" id="IPR028939">
    <property type="entry name" value="P5C_Rdtase_cat_N"/>
</dbReference>
<dbReference type="InterPro" id="IPR036291">
    <property type="entry name" value="NAD(P)-bd_dom_sf"/>
</dbReference>
<evidence type="ECO:0000256" key="2">
    <source>
        <dbReference type="ARBA" id="ARBA00022857"/>
    </source>
</evidence>
<comment type="similarity">
    <text evidence="1 4 7">Belongs to the pyrroline-5-carboxylate reductase family.</text>
</comment>
<accession>A0AA97I2D3</accession>
<evidence type="ECO:0000313" key="10">
    <source>
        <dbReference type="EMBL" id="WOE76113.1"/>
    </source>
</evidence>
<dbReference type="Pfam" id="PF03807">
    <property type="entry name" value="F420_oxidored"/>
    <property type="match status" value="1"/>
</dbReference>
<dbReference type="EC" id="1.5.1.2" evidence="4 5"/>
<dbReference type="KEGG" id="acoa:RB602_05200"/>
<keyword evidence="4 7" id="KW-0641">Proline biosynthesis</keyword>
<dbReference type="RefSeq" id="WP_317083578.1">
    <property type="nucleotide sequence ID" value="NZ_CP136594.1"/>
</dbReference>
<dbReference type="Pfam" id="PF14748">
    <property type="entry name" value="P5CR_dimer"/>
    <property type="match status" value="1"/>
</dbReference>
<keyword evidence="3 4" id="KW-0560">Oxidoreductase</keyword>
<evidence type="ECO:0000256" key="4">
    <source>
        <dbReference type="HAMAP-Rule" id="MF_01925"/>
    </source>
</evidence>
<dbReference type="Gene3D" id="3.40.50.720">
    <property type="entry name" value="NAD(P)-binding Rossmann-like Domain"/>
    <property type="match status" value="1"/>
</dbReference>
<dbReference type="EMBL" id="CP136594">
    <property type="protein sequence ID" value="WOE76113.1"/>
    <property type="molecule type" value="Genomic_DNA"/>
</dbReference>
<dbReference type="SUPFAM" id="SSF48179">
    <property type="entry name" value="6-phosphogluconate dehydrogenase C-terminal domain-like"/>
    <property type="match status" value="1"/>
</dbReference>
<organism evidence="10 11">
    <name type="scientific">Alterisphingorhabdus coralli</name>
    <dbReference type="NCBI Taxonomy" id="3071408"/>
    <lineage>
        <taxon>Bacteria</taxon>
        <taxon>Pseudomonadati</taxon>
        <taxon>Pseudomonadota</taxon>
        <taxon>Alphaproteobacteria</taxon>
        <taxon>Sphingomonadales</taxon>
        <taxon>Sphingomonadaceae</taxon>
        <taxon>Alterisphingorhabdus (ex Yan et al. 2024)</taxon>
    </lineage>
</organism>
<evidence type="ECO:0000259" key="8">
    <source>
        <dbReference type="Pfam" id="PF03807"/>
    </source>
</evidence>